<dbReference type="PROSITE" id="PS50076">
    <property type="entry name" value="DNAJ_2"/>
    <property type="match status" value="1"/>
</dbReference>
<sequence length="86" mass="9531">MKLIVAALAIWLVWWFLKKPPQRRPGAVANARRTLGVSSDADAEAIRTAHRRLIAELHPDRGGSAEEARRVNAARDLLLARVTTPN</sequence>
<feature type="domain" description="J" evidence="1">
    <location>
        <begin position="30"/>
        <end position="83"/>
    </location>
</feature>
<evidence type="ECO:0000313" key="2">
    <source>
        <dbReference type="EMBL" id="SEL96709.1"/>
    </source>
</evidence>
<evidence type="ECO:0000313" key="3">
    <source>
        <dbReference type="Proteomes" id="UP000199214"/>
    </source>
</evidence>
<dbReference type="SMART" id="SM00271">
    <property type="entry name" value="DnaJ"/>
    <property type="match status" value="1"/>
</dbReference>
<dbReference type="InterPro" id="IPR036869">
    <property type="entry name" value="J_dom_sf"/>
</dbReference>
<accession>A0A1H7UIT1</accession>
<dbReference type="STRING" id="1855283.SAMN05216382_3006"/>
<dbReference type="OrthoDB" id="9811070at2"/>
<protein>
    <submittedName>
        <fullName evidence="2">DnaJ domain-containing protein</fullName>
    </submittedName>
</protein>
<gene>
    <name evidence="2" type="ORF">SAMN05216382_3006</name>
</gene>
<dbReference type="CDD" id="cd06257">
    <property type="entry name" value="DnaJ"/>
    <property type="match status" value="1"/>
</dbReference>
<dbReference type="RefSeq" id="WP_093007783.1">
    <property type="nucleotide sequence ID" value="NZ_FNZZ01000007.1"/>
</dbReference>
<dbReference type="SUPFAM" id="SSF46565">
    <property type="entry name" value="Chaperone J-domain"/>
    <property type="match status" value="1"/>
</dbReference>
<organism evidence="2 3">
    <name type="scientific">Sphingomonas palmae</name>
    <dbReference type="NCBI Taxonomy" id="1855283"/>
    <lineage>
        <taxon>Bacteria</taxon>
        <taxon>Pseudomonadati</taxon>
        <taxon>Pseudomonadota</taxon>
        <taxon>Alphaproteobacteria</taxon>
        <taxon>Sphingomonadales</taxon>
        <taxon>Sphingomonadaceae</taxon>
        <taxon>Sphingomonas</taxon>
    </lineage>
</organism>
<dbReference type="AlphaFoldDB" id="A0A1H7UIT1"/>
<reference evidence="3" key="1">
    <citation type="submission" date="2016-10" db="EMBL/GenBank/DDBJ databases">
        <authorList>
            <person name="Varghese N."/>
            <person name="Submissions S."/>
        </authorList>
    </citation>
    <scope>NUCLEOTIDE SEQUENCE [LARGE SCALE GENOMIC DNA]</scope>
    <source>
        <strain evidence="3">JS21-1</strain>
    </source>
</reference>
<keyword evidence="3" id="KW-1185">Reference proteome</keyword>
<dbReference type="Pfam" id="PF00226">
    <property type="entry name" value="DnaJ"/>
    <property type="match status" value="1"/>
</dbReference>
<name>A0A1H7UIT1_9SPHN</name>
<dbReference type="Gene3D" id="1.10.287.110">
    <property type="entry name" value="DnaJ domain"/>
    <property type="match status" value="1"/>
</dbReference>
<dbReference type="InterPro" id="IPR001623">
    <property type="entry name" value="DnaJ_domain"/>
</dbReference>
<proteinExistence type="predicted"/>
<evidence type="ECO:0000259" key="1">
    <source>
        <dbReference type="PROSITE" id="PS50076"/>
    </source>
</evidence>
<dbReference type="EMBL" id="FNZZ01000007">
    <property type="protein sequence ID" value="SEL96709.1"/>
    <property type="molecule type" value="Genomic_DNA"/>
</dbReference>
<dbReference type="Proteomes" id="UP000199214">
    <property type="component" value="Unassembled WGS sequence"/>
</dbReference>